<keyword evidence="3" id="KW-1133">Transmembrane helix</keyword>
<proteinExistence type="inferred from homology"/>
<dbReference type="Pfam" id="PF00892">
    <property type="entry name" value="EamA"/>
    <property type="match status" value="1"/>
</dbReference>
<comment type="similarity">
    <text evidence="2">Belongs to the EamA transporter family.</text>
</comment>
<evidence type="ECO:0000256" key="1">
    <source>
        <dbReference type="ARBA" id="ARBA00004127"/>
    </source>
</evidence>
<dbReference type="KEGG" id="bda:FSZ17_20530"/>
<dbReference type="OrthoDB" id="9814238at2"/>
<evidence type="ECO:0000256" key="2">
    <source>
        <dbReference type="ARBA" id="ARBA00007362"/>
    </source>
</evidence>
<dbReference type="STRING" id="1742359.GCA_001439625_03639"/>
<organism evidence="5 6">
    <name type="scientific">Cytobacillus dafuensis</name>
    <name type="common">Bacillus dafuensis</name>
    <dbReference type="NCBI Taxonomy" id="1742359"/>
    <lineage>
        <taxon>Bacteria</taxon>
        <taxon>Bacillati</taxon>
        <taxon>Bacillota</taxon>
        <taxon>Bacilli</taxon>
        <taxon>Bacillales</taxon>
        <taxon>Bacillaceae</taxon>
        <taxon>Cytobacillus</taxon>
    </lineage>
</organism>
<accession>A0A5B8Z915</accession>
<dbReference type="GO" id="GO:0016020">
    <property type="term" value="C:membrane"/>
    <property type="evidence" value="ECO:0007669"/>
    <property type="project" value="InterPro"/>
</dbReference>
<feature type="domain" description="EamA" evidence="4">
    <location>
        <begin position="33"/>
        <end position="97"/>
    </location>
</feature>
<protein>
    <submittedName>
        <fullName evidence="5">EamA family transporter</fullName>
    </submittedName>
</protein>
<sequence length="109" mass="12469">MYVRLFTCRKWELEVRGKRAANRYDITCFTHNIGLFHAGIGFYLFFLGMRKLKGQSIVILSYIDPLASLVISIMIIGEKMTDLQIIGAILLLGSTFMSEMHKTNTISFK</sequence>
<evidence type="ECO:0000313" key="6">
    <source>
        <dbReference type="Proteomes" id="UP000321555"/>
    </source>
</evidence>
<gene>
    <name evidence="5" type="ORF">FSZ17_20530</name>
</gene>
<evidence type="ECO:0000259" key="4">
    <source>
        <dbReference type="Pfam" id="PF00892"/>
    </source>
</evidence>
<dbReference type="EMBL" id="CP042593">
    <property type="protein sequence ID" value="QED49458.1"/>
    <property type="molecule type" value="Genomic_DNA"/>
</dbReference>
<dbReference type="Proteomes" id="UP000321555">
    <property type="component" value="Chromosome"/>
</dbReference>
<evidence type="ECO:0000313" key="5">
    <source>
        <dbReference type="EMBL" id="QED49458.1"/>
    </source>
</evidence>
<dbReference type="SUPFAM" id="SSF103481">
    <property type="entry name" value="Multidrug resistance efflux transporter EmrE"/>
    <property type="match status" value="1"/>
</dbReference>
<dbReference type="InterPro" id="IPR000620">
    <property type="entry name" value="EamA_dom"/>
</dbReference>
<dbReference type="AlphaFoldDB" id="A0A5B8Z915"/>
<feature type="transmembrane region" description="Helical" evidence="3">
    <location>
        <begin position="59"/>
        <end position="77"/>
    </location>
</feature>
<comment type="subcellular location">
    <subcellularLocation>
        <location evidence="1">Endomembrane system</location>
        <topology evidence="1">Multi-pass membrane protein</topology>
    </subcellularLocation>
</comment>
<keyword evidence="3" id="KW-0812">Transmembrane</keyword>
<keyword evidence="3" id="KW-0472">Membrane</keyword>
<reference evidence="6" key="1">
    <citation type="submission" date="2019-08" db="EMBL/GenBank/DDBJ databases">
        <authorList>
            <person name="Zheng X."/>
        </authorList>
    </citation>
    <scope>NUCLEOTIDE SEQUENCE [LARGE SCALE GENOMIC DNA]</scope>
    <source>
        <strain evidence="6">FJAT-25496</strain>
    </source>
</reference>
<name>A0A5B8Z915_CYTDA</name>
<evidence type="ECO:0000256" key="3">
    <source>
        <dbReference type="SAM" id="Phobius"/>
    </source>
</evidence>
<dbReference type="Gene3D" id="1.10.3730.20">
    <property type="match status" value="1"/>
</dbReference>
<dbReference type="InterPro" id="IPR037185">
    <property type="entry name" value="EmrE-like"/>
</dbReference>
<keyword evidence="6" id="KW-1185">Reference proteome</keyword>
<feature type="transmembrane region" description="Helical" evidence="3">
    <location>
        <begin position="29"/>
        <end position="47"/>
    </location>
</feature>